<dbReference type="EMBL" id="JABWMK020000081">
    <property type="protein sequence ID" value="MBB2469229.1"/>
    <property type="molecule type" value="Genomic_DNA"/>
</dbReference>
<name>A0A8T3UNC5_ECOLX</name>
<sequence>MLVLIKHGYGHWSGTTGIIYLYGNIYPMVGVGYPVNQLFKGQAVSELNFLNAVIAKPVNSVHMLFDVVHGFVE</sequence>
<protein>
    <submittedName>
        <fullName evidence="1">Uncharacterized protein</fullName>
    </submittedName>
</protein>
<evidence type="ECO:0000313" key="2">
    <source>
        <dbReference type="Proteomes" id="UP000531761"/>
    </source>
</evidence>
<dbReference type="AlphaFoldDB" id="A0A8T3UNC5"/>
<gene>
    <name evidence="1" type="ORF">HEP30_024655</name>
</gene>
<accession>A0A8T3UNC5</accession>
<reference evidence="1 2" key="1">
    <citation type="submission" date="2020-08" db="EMBL/GenBank/DDBJ databases">
        <title>Draft genome sequences of isolates of diverse host origin from the E. coli Reference Center.</title>
        <authorList>
            <person name="Lacher D.W."/>
            <person name="Mammel M.K."/>
            <person name="Gangiredla J."/>
            <person name="Gebru S.T."/>
            <person name="Barnaba T.J."/>
            <person name="Majowicz S.A."/>
            <person name="Dudley E.G."/>
        </authorList>
    </citation>
    <scope>NUCLEOTIDE SEQUENCE [LARGE SCALE GENOMIC DNA]</scope>
    <source>
        <strain evidence="1 2">10.0349</strain>
    </source>
</reference>
<comment type="caution">
    <text evidence="1">The sequence shown here is derived from an EMBL/GenBank/DDBJ whole genome shotgun (WGS) entry which is preliminary data.</text>
</comment>
<organism evidence="1 2">
    <name type="scientific">Escherichia coli</name>
    <dbReference type="NCBI Taxonomy" id="562"/>
    <lineage>
        <taxon>Bacteria</taxon>
        <taxon>Pseudomonadati</taxon>
        <taxon>Pseudomonadota</taxon>
        <taxon>Gammaproteobacteria</taxon>
        <taxon>Enterobacterales</taxon>
        <taxon>Enterobacteriaceae</taxon>
        <taxon>Escherichia</taxon>
    </lineage>
</organism>
<evidence type="ECO:0000313" key="1">
    <source>
        <dbReference type="EMBL" id="MBB2469229.1"/>
    </source>
</evidence>
<dbReference type="Proteomes" id="UP000531761">
    <property type="component" value="Unassembled WGS sequence"/>
</dbReference>
<proteinExistence type="predicted"/>